<organism evidence="1 2">
    <name type="scientific">Naganishia adeliensis</name>
    <dbReference type="NCBI Taxonomy" id="92952"/>
    <lineage>
        <taxon>Eukaryota</taxon>
        <taxon>Fungi</taxon>
        <taxon>Dikarya</taxon>
        <taxon>Basidiomycota</taxon>
        <taxon>Agaricomycotina</taxon>
        <taxon>Tremellomycetes</taxon>
        <taxon>Filobasidiales</taxon>
        <taxon>Filobasidiaceae</taxon>
        <taxon>Naganishia</taxon>
    </lineage>
</organism>
<comment type="caution">
    <text evidence="1">The sequence shown here is derived from an EMBL/GenBank/DDBJ whole genome shotgun (WGS) entry which is preliminary data.</text>
</comment>
<keyword evidence="2" id="KW-1185">Reference proteome</keyword>
<evidence type="ECO:0000313" key="2">
    <source>
        <dbReference type="Proteomes" id="UP001230649"/>
    </source>
</evidence>
<dbReference type="EMBL" id="JASBWS010000019">
    <property type="protein sequence ID" value="KAJ9111310.1"/>
    <property type="molecule type" value="Genomic_DNA"/>
</dbReference>
<sequence>MDSAWKTTAILLPLTTALAYLVNREVPDPYLDEIFHIPQAQQYCRGEFLKWDSSITTPPGLSCNPSFLRYTNVLLSTTLLTWSITGILRHTTSRPRARDVLAISPFPLVTFFSLLYYTDVGSLTFVLVGYWAARERRYGVSALAGLASLTFRQTNIVWVAFTAATSILSEYSARPKPLLEIASPSGLVTELVQTPWNIITRPRRAGEIIAWYVPTIAAFGAFVIWNGGIVLGHQEMHVATIHFPQLLYFLAFSTIIGWPVLCDEGVERVVRGTLRTGLGSRLIEHPFLLADNRHYFFYIWRRIFRLHAIMPYALTPGYLVCGWAWLWKIGRRQDVYWIVGFVACTAAVLVPTPLVEPRYFLIPYLLLRLHCGPLPGTGRVSAEGSPSSRGSGAGRGEGRAKWAWVEIAWNAFVNAVTIGVFLAVTFEWKGWEGKMRFMW</sequence>
<evidence type="ECO:0000313" key="1">
    <source>
        <dbReference type="EMBL" id="KAJ9111310.1"/>
    </source>
</evidence>
<accession>A0ACC2WHR6</accession>
<dbReference type="Proteomes" id="UP001230649">
    <property type="component" value="Unassembled WGS sequence"/>
</dbReference>
<protein>
    <submittedName>
        <fullName evidence="1">Uncharacterized protein</fullName>
    </submittedName>
</protein>
<proteinExistence type="predicted"/>
<gene>
    <name evidence="1" type="ORF">QFC20_002601</name>
</gene>
<reference evidence="1" key="1">
    <citation type="submission" date="2023-04" db="EMBL/GenBank/DDBJ databases">
        <title>Draft Genome sequencing of Naganishia species isolated from polar environments using Oxford Nanopore Technology.</title>
        <authorList>
            <person name="Leo P."/>
            <person name="Venkateswaran K."/>
        </authorList>
    </citation>
    <scope>NUCLEOTIDE SEQUENCE</scope>
    <source>
        <strain evidence="1">MNA-CCFEE 5262</strain>
    </source>
</reference>
<name>A0ACC2WHR6_9TREE</name>